<keyword evidence="3" id="KW-0378">Hydrolase</keyword>
<keyword evidence="1" id="KW-0812">Transmembrane</keyword>
<dbReference type="PANTHER" id="PTHR43592:SF15">
    <property type="entry name" value="CAAX AMINO TERMINAL PROTEASE FAMILY PROTEIN"/>
    <property type="match status" value="1"/>
</dbReference>
<feature type="transmembrane region" description="Helical" evidence="1">
    <location>
        <begin position="102"/>
        <end position="123"/>
    </location>
</feature>
<feature type="transmembrane region" description="Helical" evidence="1">
    <location>
        <begin position="143"/>
        <end position="161"/>
    </location>
</feature>
<reference evidence="3" key="2">
    <citation type="submission" date="2021-04" db="EMBL/GenBank/DDBJ databases">
        <authorList>
            <person name="Gilroy R."/>
        </authorList>
    </citation>
    <scope>NUCLEOTIDE SEQUENCE</scope>
    <source>
        <strain evidence="3">ChiW19-954</strain>
    </source>
</reference>
<feature type="transmembrane region" description="Helical" evidence="1">
    <location>
        <begin position="173"/>
        <end position="193"/>
    </location>
</feature>
<reference evidence="3" key="1">
    <citation type="journal article" date="2021" name="PeerJ">
        <title>Extensive microbial diversity within the chicken gut microbiome revealed by metagenomics and culture.</title>
        <authorList>
            <person name="Gilroy R."/>
            <person name="Ravi A."/>
            <person name="Getino M."/>
            <person name="Pursley I."/>
            <person name="Horton D.L."/>
            <person name="Alikhan N.F."/>
            <person name="Baker D."/>
            <person name="Gharbi K."/>
            <person name="Hall N."/>
            <person name="Watson M."/>
            <person name="Adriaenssens E.M."/>
            <person name="Foster-Nyarko E."/>
            <person name="Jarju S."/>
            <person name="Secka A."/>
            <person name="Antonio M."/>
            <person name="Oren A."/>
            <person name="Chaudhuri R.R."/>
            <person name="La Ragione R."/>
            <person name="Hildebrand F."/>
            <person name="Pallen M.J."/>
        </authorList>
    </citation>
    <scope>NUCLEOTIDE SEQUENCE</scope>
    <source>
        <strain evidence="3">ChiW19-954</strain>
    </source>
</reference>
<feature type="transmembrane region" description="Helical" evidence="1">
    <location>
        <begin position="12"/>
        <end position="43"/>
    </location>
</feature>
<comment type="caution">
    <text evidence="3">The sequence shown here is derived from an EMBL/GenBank/DDBJ whole genome shotgun (WGS) entry which is preliminary data.</text>
</comment>
<feature type="transmembrane region" description="Helical" evidence="1">
    <location>
        <begin position="252"/>
        <end position="274"/>
    </location>
</feature>
<dbReference type="GO" id="GO:0080120">
    <property type="term" value="P:CAAX-box protein maturation"/>
    <property type="evidence" value="ECO:0007669"/>
    <property type="project" value="UniProtKB-ARBA"/>
</dbReference>
<gene>
    <name evidence="3" type="ORF">H9758_04595</name>
</gene>
<keyword evidence="1" id="KW-1133">Transmembrane helix</keyword>
<dbReference type="Pfam" id="PF02517">
    <property type="entry name" value="Rce1-like"/>
    <property type="match status" value="1"/>
</dbReference>
<organism evidence="3 4">
    <name type="scientific">Candidatus Mediterraneibacter faecipullorum</name>
    <dbReference type="NCBI Taxonomy" id="2838670"/>
    <lineage>
        <taxon>Bacteria</taxon>
        <taxon>Bacillati</taxon>
        <taxon>Bacillota</taxon>
        <taxon>Clostridia</taxon>
        <taxon>Lachnospirales</taxon>
        <taxon>Lachnospiraceae</taxon>
        <taxon>Mediterraneibacter</taxon>
    </lineage>
</organism>
<dbReference type="InterPro" id="IPR003675">
    <property type="entry name" value="Rce1/LyrA-like_dom"/>
</dbReference>
<keyword evidence="3" id="KW-0482">Metalloprotease</keyword>
<evidence type="ECO:0000313" key="4">
    <source>
        <dbReference type="Proteomes" id="UP000823890"/>
    </source>
</evidence>
<feature type="transmembrane region" description="Helical" evidence="1">
    <location>
        <begin position="63"/>
        <end position="81"/>
    </location>
</feature>
<evidence type="ECO:0000313" key="3">
    <source>
        <dbReference type="EMBL" id="HJC33855.1"/>
    </source>
</evidence>
<sequence length="282" mass="31117">MMKKGANYGIAAMIFVITMILINGAAIALSIGTAVIGIIIGGGTGVDMAYDFLTNHLNLYSCMIYVIPGIVFLLWYFFAFIEPVGVSRFTDRETRRLSPACFIWMAVLAFAIQHTLSLLMGLIAVMMPSAMENYAELMESSGVTQYSTVWVIATLVLPPLVEETIFRGLIMQYLRRGGASFIVANLIQAVLFGFFHMNIVQGIYTAIFGFLLGYLAWRYDSLLAPMAMHALFNFFGTAVVDLENAVLPDFMLGLIIMVSVPITVIVIVMIHFGIADKKWGKS</sequence>
<dbReference type="PANTHER" id="PTHR43592">
    <property type="entry name" value="CAAX AMINO TERMINAL PROTEASE"/>
    <property type="match status" value="1"/>
</dbReference>
<dbReference type="AlphaFoldDB" id="A0A9D2SU01"/>
<proteinExistence type="predicted"/>
<keyword evidence="1" id="KW-0472">Membrane</keyword>
<evidence type="ECO:0000256" key="1">
    <source>
        <dbReference type="SAM" id="Phobius"/>
    </source>
</evidence>
<name>A0A9D2SU01_9FIRM</name>
<protein>
    <submittedName>
        <fullName evidence="3">CPBP family intramembrane metalloprotease</fullName>
    </submittedName>
</protein>
<accession>A0A9D2SU01</accession>
<keyword evidence="3" id="KW-0645">Protease</keyword>
<feature type="domain" description="CAAX prenyl protease 2/Lysostaphin resistance protein A-like" evidence="2">
    <location>
        <begin position="147"/>
        <end position="235"/>
    </location>
</feature>
<feature type="transmembrane region" description="Helical" evidence="1">
    <location>
        <begin position="222"/>
        <end position="240"/>
    </location>
</feature>
<dbReference type="Proteomes" id="UP000823890">
    <property type="component" value="Unassembled WGS sequence"/>
</dbReference>
<dbReference type="GO" id="GO:0004175">
    <property type="term" value="F:endopeptidase activity"/>
    <property type="evidence" value="ECO:0007669"/>
    <property type="project" value="UniProtKB-ARBA"/>
</dbReference>
<feature type="transmembrane region" description="Helical" evidence="1">
    <location>
        <begin position="199"/>
        <end position="217"/>
    </location>
</feature>
<dbReference type="EMBL" id="DWWO01000056">
    <property type="protein sequence ID" value="HJC33855.1"/>
    <property type="molecule type" value="Genomic_DNA"/>
</dbReference>
<dbReference type="GO" id="GO:0008237">
    <property type="term" value="F:metallopeptidase activity"/>
    <property type="evidence" value="ECO:0007669"/>
    <property type="project" value="UniProtKB-KW"/>
</dbReference>
<evidence type="ECO:0000259" key="2">
    <source>
        <dbReference type="Pfam" id="PF02517"/>
    </source>
</evidence>